<proteinExistence type="inferred from homology"/>
<dbReference type="GO" id="GO:0042781">
    <property type="term" value="F:3'-tRNA processing endoribonuclease activity"/>
    <property type="evidence" value="ECO:0007669"/>
    <property type="project" value="TreeGrafter"/>
</dbReference>
<keyword evidence="3 7" id="KW-0540">Nuclease</keyword>
<dbReference type="PANTHER" id="PTHR33992">
    <property type="entry name" value="RIBONUCLEASE P PROTEIN COMPONENT"/>
    <property type="match status" value="1"/>
</dbReference>
<dbReference type="PROSITE" id="PS00648">
    <property type="entry name" value="RIBONUCLEASE_P"/>
    <property type="match status" value="1"/>
</dbReference>
<evidence type="ECO:0000256" key="4">
    <source>
        <dbReference type="ARBA" id="ARBA00022759"/>
    </source>
</evidence>
<dbReference type="AlphaFoldDB" id="A0A399J9U0"/>
<dbReference type="InterPro" id="IPR020539">
    <property type="entry name" value="RNase_P_CS"/>
</dbReference>
<keyword evidence="6 7" id="KW-0694">RNA-binding</keyword>
<comment type="catalytic activity">
    <reaction evidence="7">
        <text>Endonucleolytic cleavage of RNA, removing 5'-extranucleotides from tRNA precursor.</text>
        <dbReference type="EC" id="3.1.26.5"/>
    </reaction>
</comment>
<reference evidence="9 10" key="1">
    <citation type="submission" date="2018-07" db="EMBL/GenBank/DDBJ databases">
        <title>Arthrobacter sp. nov., isolated from raw cow's milk with high bacterial count.</title>
        <authorList>
            <person name="Hahne J."/>
            <person name="Isele D."/>
            <person name="Lipski A."/>
        </authorList>
    </citation>
    <scope>NUCLEOTIDE SEQUENCE [LARGE SCALE GENOMIC DNA]</scope>
    <source>
        <strain evidence="9 10">JZ R-35</strain>
    </source>
</reference>
<dbReference type="InterPro" id="IPR014721">
    <property type="entry name" value="Ribsml_uS5_D2-typ_fold_subgr"/>
</dbReference>
<evidence type="ECO:0000313" key="10">
    <source>
        <dbReference type="Proteomes" id="UP000265419"/>
    </source>
</evidence>
<dbReference type="GO" id="GO:0000049">
    <property type="term" value="F:tRNA binding"/>
    <property type="evidence" value="ECO:0007669"/>
    <property type="project" value="UniProtKB-UniRule"/>
</dbReference>
<gene>
    <name evidence="7 9" type="primary">rnpA</name>
    <name evidence="9" type="ORF">DWB68_08110</name>
</gene>
<comment type="caution">
    <text evidence="9">The sequence shown here is derived from an EMBL/GenBank/DDBJ whole genome shotgun (WGS) entry which is preliminary data.</text>
</comment>
<keyword evidence="4 7" id="KW-0255">Endonuclease</keyword>
<dbReference type="SUPFAM" id="SSF54211">
    <property type="entry name" value="Ribosomal protein S5 domain 2-like"/>
    <property type="match status" value="1"/>
</dbReference>
<evidence type="ECO:0000256" key="6">
    <source>
        <dbReference type="ARBA" id="ARBA00022884"/>
    </source>
</evidence>
<evidence type="ECO:0000256" key="2">
    <source>
        <dbReference type="ARBA" id="ARBA00022694"/>
    </source>
</evidence>
<dbReference type="GO" id="GO:0001682">
    <property type="term" value="P:tRNA 5'-leader removal"/>
    <property type="evidence" value="ECO:0007669"/>
    <property type="project" value="UniProtKB-UniRule"/>
</dbReference>
<keyword evidence="10" id="KW-1185">Reference proteome</keyword>
<accession>A0A399J9U0</accession>
<sequence length="120" mass="13065">MHRLCDGRELKTTVRSGTRFGCRNFVVSTLVHSSEDAGPARFGFVVSKKVGNAVVRNLVKRRLREAAWLELKDGFAGADVVVRALPAAADADWNHLVKDLSKALQRTAGRAKAPRQGDAP</sequence>
<dbReference type="PANTHER" id="PTHR33992:SF1">
    <property type="entry name" value="RIBONUCLEASE P PROTEIN COMPONENT"/>
    <property type="match status" value="1"/>
</dbReference>
<dbReference type="InterPro" id="IPR000100">
    <property type="entry name" value="RNase_P"/>
</dbReference>
<dbReference type="InterPro" id="IPR020568">
    <property type="entry name" value="Ribosomal_Su5_D2-typ_SF"/>
</dbReference>
<dbReference type="GO" id="GO:0004526">
    <property type="term" value="F:ribonuclease P activity"/>
    <property type="evidence" value="ECO:0007669"/>
    <property type="project" value="UniProtKB-UniRule"/>
</dbReference>
<evidence type="ECO:0000256" key="7">
    <source>
        <dbReference type="HAMAP-Rule" id="MF_00227"/>
    </source>
</evidence>
<dbReference type="Pfam" id="PF00825">
    <property type="entry name" value="Ribonuclease_P"/>
    <property type="match status" value="1"/>
</dbReference>
<dbReference type="EMBL" id="QQXK01000013">
    <property type="protein sequence ID" value="RII42343.1"/>
    <property type="molecule type" value="Genomic_DNA"/>
</dbReference>
<comment type="subunit">
    <text evidence="7">Consists of a catalytic RNA component (M1 or rnpB) and a protein subunit.</text>
</comment>
<dbReference type="NCBIfam" id="TIGR00188">
    <property type="entry name" value="rnpA"/>
    <property type="match status" value="1"/>
</dbReference>
<name>A0A399J9U0_9MICC</name>
<keyword evidence="2 7" id="KW-0819">tRNA processing</keyword>
<organism evidence="9 10">
    <name type="scientific">Galactobacter valiniphilus</name>
    <dbReference type="NCBI Taxonomy" id="2676122"/>
    <lineage>
        <taxon>Bacteria</taxon>
        <taxon>Bacillati</taxon>
        <taxon>Actinomycetota</taxon>
        <taxon>Actinomycetes</taxon>
        <taxon>Micrococcales</taxon>
        <taxon>Micrococcaceae</taxon>
        <taxon>Galactobacter</taxon>
    </lineage>
</organism>
<evidence type="ECO:0000256" key="5">
    <source>
        <dbReference type="ARBA" id="ARBA00022801"/>
    </source>
</evidence>
<dbReference type="EC" id="3.1.26.5" evidence="7 8"/>
<evidence type="ECO:0000256" key="1">
    <source>
        <dbReference type="ARBA" id="ARBA00002663"/>
    </source>
</evidence>
<evidence type="ECO:0000313" key="9">
    <source>
        <dbReference type="EMBL" id="RII42343.1"/>
    </source>
</evidence>
<evidence type="ECO:0000256" key="3">
    <source>
        <dbReference type="ARBA" id="ARBA00022722"/>
    </source>
</evidence>
<dbReference type="RefSeq" id="WP_119424635.1">
    <property type="nucleotide sequence ID" value="NZ_QQXK01000013.1"/>
</dbReference>
<dbReference type="HAMAP" id="MF_00227">
    <property type="entry name" value="RNase_P"/>
    <property type="match status" value="1"/>
</dbReference>
<comment type="similarity">
    <text evidence="7">Belongs to the RnpA family.</text>
</comment>
<keyword evidence="5 7" id="KW-0378">Hydrolase</keyword>
<protein>
    <recommendedName>
        <fullName evidence="7 8">Ribonuclease P protein component</fullName>
        <shortName evidence="7">RNase P protein</shortName>
        <shortName evidence="7">RNaseP protein</shortName>
        <ecNumber evidence="7 8">3.1.26.5</ecNumber>
    </recommendedName>
    <alternativeName>
        <fullName evidence="7">Protein C5</fullName>
    </alternativeName>
</protein>
<dbReference type="Proteomes" id="UP000265419">
    <property type="component" value="Unassembled WGS sequence"/>
</dbReference>
<evidence type="ECO:0000256" key="8">
    <source>
        <dbReference type="NCBIfam" id="TIGR00188"/>
    </source>
</evidence>
<dbReference type="GO" id="GO:0030677">
    <property type="term" value="C:ribonuclease P complex"/>
    <property type="evidence" value="ECO:0007669"/>
    <property type="project" value="TreeGrafter"/>
</dbReference>
<dbReference type="Gene3D" id="3.30.230.10">
    <property type="match status" value="1"/>
</dbReference>
<comment type="function">
    <text evidence="1 7">RNaseP catalyzes the removal of the 5'-leader sequence from pre-tRNA to produce the mature 5'-terminus. It can also cleave other RNA substrates such as 4.5S RNA. The protein component plays an auxiliary but essential role in vivo by binding to the 5'-leader sequence and broadening the substrate specificity of the ribozyme.</text>
</comment>